<dbReference type="Proteomes" id="UP000196027">
    <property type="component" value="Chromosome"/>
</dbReference>
<dbReference type="Gene3D" id="2.60.120.650">
    <property type="entry name" value="Cupin"/>
    <property type="match status" value="1"/>
</dbReference>
<reference evidence="2 3" key="1">
    <citation type="submission" date="2017-05" db="EMBL/GenBank/DDBJ databases">
        <title>Genomic insights into alkan degradation activity of Oleiphilus messinensis.</title>
        <authorList>
            <person name="Kozyavkin S.A."/>
            <person name="Slesarev A.I."/>
            <person name="Golyshin P.N."/>
            <person name="Korzhenkov A."/>
            <person name="Golyshina O.N."/>
            <person name="Toshchakov S.V."/>
        </authorList>
    </citation>
    <scope>NUCLEOTIDE SEQUENCE [LARGE SCALE GENOMIC DNA]</scope>
    <source>
        <strain evidence="2 3">ME102</strain>
    </source>
</reference>
<keyword evidence="3" id="KW-1185">Reference proteome</keyword>
<evidence type="ECO:0000313" key="3">
    <source>
        <dbReference type="Proteomes" id="UP000196027"/>
    </source>
</evidence>
<dbReference type="RefSeq" id="WP_087459597.1">
    <property type="nucleotide sequence ID" value="NZ_CP021425.1"/>
</dbReference>
<dbReference type="AlphaFoldDB" id="A0A1Y0I1P8"/>
<organism evidence="2 3">
    <name type="scientific">Oleiphilus messinensis</name>
    <dbReference type="NCBI Taxonomy" id="141451"/>
    <lineage>
        <taxon>Bacteria</taxon>
        <taxon>Pseudomonadati</taxon>
        <taxon>Pseudomonadota</taxon>
        <taxon>Gammaproteobacteria</taxon>
        <taxon>Oceanospirillales</taxon>
        <taxon>Oleiphilaceae</taxon>
        <taxon>Oleiphilus</taxon>
    </lineage>
</organism>
<accession>A0A1Y0I1P8</accession>
<sequence>MTDLIGNPKWQPLLEEHWLKTPFHLKAPFEGSLFEPHWFLELLVKAKQTLTKNEPCKLLLFDTNGQCLDGRNKGSRLFTGLEDLLPTCADKDISCYFNQLAANPRFHNFGFFLREPQFLHEQIWLRLKDIARFLFNYIPIPRENLGSDVFLGNYRQTPFGAHKDNLDNFLFMVTGKKTLYLWEGHLKFEELTADNATAYELEAGDLLYWPSTYWHVGKNFDNQPSISINLDYYDSKAASWETSEFMNSVGDISKMVSALFISPHQKEYFHNNVSSSNEIHLEERLAIINAAKQKLMTSLDSDLLEKQYKKAALQRQSAMYFRDPCQMRDQDLLESKSHLKKLSSDPILYQCEGSEVLVACNGFSKYFLNVPSVLSLINSFNNAKIGDSLALPVTHANVAHSNSRVEKALIEELLQFLYQTRAL</sequence>
<gene>
    <name evidence="2" type="ORF">OLMES_0281</name>
</gene>
<evidence type="ECO:0000313" key="2">
    <source>
        <dbReference type="EMBL" id="ARU54387.1"/>
    </source>
</evidence>
<dbReference type="InterPro" id="IPR003347">
    <property type="entry name" value="JmjC_dom"/>
</dbReference>
<name>A0A1Y0I1P8_9GAMM</name>
<dbReference type="SUPFAM" id="SSF51197">
    <property type="entry name" value="Clavaminate synthase-like"/>
    <property type="match status" value="1"/>
</dbReference>
<evidence type="ECO:0000259" key="1">
    <source>
        <dbReference type="Pfam" id="PF08007"/>
    </source>
</evidence>
<protein>
    <recommendedName>
        <fullName evidence="1">JmjC domain-containing protein</fullName>
    </recommendedName>
</protein>
<feature type="domain" description="JmjC" evidence="1">
    <location>
        <begin position="145"/>
        <end position="230"/>
    </location>
</feature>
<proteinExistence type="predicted"/>
<dbReference type="EMBL" id="CP021425">
    <property type="protein sequence ID" value="ARU54387.1"/>
    <property type="molecule type" value="Genomic_DNA"/>
</dbReference>
<dbReference type="Pfam" id="PF08007">
    <property type="entry name" value="JmjC_2"/>
    <property type="match status" value="1"/>
</dbReference>
<dbReference type="OrthoDB" id="4518480at2"/>
<dbReference type="KEGG" id="ome:OLMES_0281"/>